<protein>
    <submittedName>
        <fullName evidence="2">Uncharacterized protein</fullName>
    </submittedName>
</protein>
<accession>A0A9D2QEK6</accession>
<proteinExistence type="predicted"/>
<gene>
    <name evidence="2" type="ORF">H9751_11425</name>
</gene>
<dbReference type="AlphaFoldDB" id="A0A9D2QEK6"/>
<feature type="transmembrane region" description="Helical" evidence="1">
    <location>
        <begin position="34"/>
        <end position="56"/>
    </location>
</feature>
<reference evidence="2" key="1">
    <citation type="journal article" date="2021" name="PeerJ">
        <title>Extensive microbial diversity within the chicken gut microbiome revealed by metagenomics and culture.</title>
        <authorList>
            <person name="Gilroy R."/>
            <person name="Ravi A."/>
            <person name="Getino M."/>
            <person name="Pursley I."/>
            <person name="Horton D.L."/>
            <person name="Alikhan N.F."/>
            <person name="Baker D."/>
            <person name="Gharbi K."/>
            <person name="Hall N."/>
            <person name="Watson M."/>
            <person name="Adriaenssens E.M."/>
            <person name="Foster-Nyarko E."/>
            <person name="Jarju S."/>
            <person name="Secka A."/>
            <person name="Antonio M."/>
            <person name="Oren A."/>
            <person name="Chaudhuri R.R."/>
            <person name="La Ragione R."/>
            <person name="Hildebrand F."/>
            <person name="Pallen M.J."/>
        </authorList>
    </citation>
    <scope>NUCLEOTIDE SEQUENCE</scope>
    <source>
        <strain evidence="2">ChiHjej13B12-4958</strain>
    </source>
</reference>
<evidence type="ECO:0000313" key="3">
    <source>
        <dbReference type="Proteomes" id="UP000823858"/>
    </source>
</evidence>
<reference evidence="2" key="2">
    <citation type="submission" date="2021-04" db="EMBL/GenBank/DDBJ databases">
        <authorList>
            <person name="Gilroy R."/>
        </authorList>
    </citation>
    <scope>NUCLEOTIDE SEQUENCE</scope>
    <source>
        <strain evidence="2">ChiHjej13B12-4958</strain>
    </source>
</reference>
<keyword evidence="1" id="KW-0812">Transmembrane</keyword>
<evidence type="ECO:0000313" key="2">
    <source>
        <dbReference type="EMBL" id="HJC86124.1"/>
    </source>
</evidence>
<organism evidence="2 3">
    <name type="scientific">Candidatus Corynebacterium faecigallinarum</name>
    <dbReference type="NCBI Taxonomy" id="2838528"/>
    <lineage>
        <taxon>Bacteria</taxon>
        <taxon>Bacillati</taxon>
        <taxon>Actinomycetota</taxon>
        <taxon>Actinomycetes</taxon>
        <taxon>Mycobacteriales</taxon>
        <taxon>Corynebacteriaceae</taxon>
        <taxon>Corynebacterium</taxon>
    </lineage>
</organism>
<dbReference type="EMBL" id="DWVP01000024">
    <property type="protein sequence ID" value="HJC86124.1"/>
    <property type="molecule type" value="Genomic_DNA"/>
</dbReference>
<keyword evidence="1" id="KW-0472">Membrane</keyword>
<dbReference type="Proteomes" id="UP000823858">
    <property type="component" value="Unassembled WGS sequence"/>
</dbReference>
<comment type="caution">
    <text evidence="2">The sequence shown here is derived from an EMBL/GenBank/DDBJ whole genome shotgun (WGS) entry which is preliminary data.</text>
</comment>
<evidence type="ECO:0000256" key="1">
    <source>
        <dbReference type="SAM" id="Phobius"/>
    </source>
</evidence>
<feature type="transmembrane region" description="Helical" evidence="1">
    <location>
        <begin position="131"/>
        <end position="150"/>
    </location>
</feature>
<keyword evidence="1" id="KW-1133">Transmembrane helix</keyword>
<feature type="transmembrane region" description="Helical" evidence="1">
    <location>
        <begin position="62"/>
        <end position="81"/>
    </location>
</feature>
<name>A0A9D2QEK6_9CORY</name>
<sequence length="159" mass="17549">MSPYQDDMSSFVNPAAVDPAMRLRLYRPTTGKKVAAWVSLGVGIIMLTSVFTASWESLVGDILMSIGLGTLCIVPGGYWLLCNRRDSKLVTNWMVANRDYQANWEMLAADEKELFSRPEALPEIPERRWKTVWLIMVGAFAVAMVGAAFLPDTTTTGAA</sequence>